<dbReference type="InterPro" id="IPR035906">
    <property type="entry name" value="MetI-like_sf"/>
</dbReference>
<evidence type="ECO:0000256" key="2">
    <source>
        <dbReference type="ARBA" id="ARBA00007069"/>
    </source>
</evidence>
<feature type="transmembrane region" description="Helical" evidence="8">
    <location>
        <begin position="26"/>
        <end position="46"/>
    </location>
</feature>
<keyword evidence="4" id="KW-1003">Cell membrane</keyword>
<reference evidence="10 11" key="1">
    <citation type="submission" date="2019-01" db="EMBL/GenBank/DDBJ databases">
        <authorList>
            <person name="Chen W.-M."/>
        </authorList>
    </citation>
    <scope>NUCLEOTIDE SEQUENCE [LARGE SCALE GENOMIC DNA]</scope>
    <source>
        <strain evidence="10 11">TER-1</strain>
    </source>
</reference>
<comment type="subcellular location">
    <subcellularLocation>
        <location evidence="1 8">Cell membrane</location>
        <topology evidence="1 8">Multi-pass membrane protein</topology>
    </subcellularLocation>
</comment>
<dbReference type="OrthoDB" id="9807047at2"/>
<protein>
    <submittedName>
        <fullName evidence="10">ABC transporter permease</fullName>
    </submittedName>
</protein>
<gene>
    <name evidence="10" type="ORF">EOE48_08465</name>
</gene>
<feature type="transmembrane region" description="Helical" evidence="8">
    <location>
        <begin position="88"/>
        <end position="110"/>
    </location>
</feature>
<comment type="caution">
    <text evidence="10">The sequence shown here is derived from an EMBL/GenBank/DDBJ whole genome shotgun (WGS) entry which is preliminary data.</text>
</comment>
<feature type="transmembrane region" description="Helical" evidence="8">
    <location>
        <begin position="119"/>
        <end position="142"/>
    </location>
</feature>
<comment type="similarity">
    <text evidence="2">Belongs to the binding-protein-dependent transport system permease family. CysTW subfamily.</text>
</comment>
<evidence type="ECO:0000256" key="3">
    <source>
        <dbReference type="ARBA" id="ARBA00022448"/>
    </source>
</evidence>
<evidence type="ECO:0000313" key="11">
    <source>
        <dbReference type="Proteomes" id="UP000286997"/>
    </source>
</evidence>
<dbReference type="PANTHER" id="PTHR42929:SF5">
    <property type="entry name" value="ABC TRANSPORTER PERMEASE PROTEIN"/>
    <property type="match status" value="1"/>
</dbReference>
<evidence type="ECO:0000256" key="1">
    <source>
        <dbReference type="ARBA" id="ARBA00004651"/>
    </source>
</evidence>
<dbReference type="Proteomes" id="UP000286997">
    <property type="component" value="Unassembled WGS sequence"/>
</dbReference>
<keyword evidence="3 8" id="KW-0813">Transport</keyword>
<keyword evidence="6 8" id="KW-1133">Transmembrane helix</keyword>
<feature type="domain" description="ABC transmembrane type-1" evidence="9">
    <location>
        <begin position="84"/>
        <end position="290"/>
    </location>
</feature>
<proteinExistence type="inferred from homology"/>
<evidence type="ECO:0000259" key="9">
    <source>
        <dbReference type="PROSITE" id="PS50928"/>
    </source>
</evidence>
<dbReference type="RefSeq" id="WP_127728357.1">
    <property type="nucleotide sequence ID" value="NZ_SACP01000006.1"/>
</dbReference>
<dbReference type="GO" id="GO:0055085">
    <property type="term" value="P:transmembrane transport"/>
    <property type="evidence" value="ECO:0007669"/>
    <property type="project" value="InterPro"/>
</dbReference>
<evidence type="ECO:0000256" key="7">
    <source>
        <dbReference type="ARBA" id="ARBA00023136"/>
    </source>
</evidence>
<evidence type="ECO:0000256" key="5">
    <source>
        <dbReference type="ARBA" id="ARBA00022692"/>
    </source>
</evidence>
<dbReference type="PANTHER" id="PTHR42929">
    <property type="entry name" value="INNER MEMBRANE ABC TRANSPORTER PERMEASE PROTEIN YDCU-RELATED-RELATED"/>
    <property type="match status" value="1"/>
</dbReference>
<dbReference type="SUPFAM" id="SSF161098">
    <property type="entry name" value="MetI-like"/>
    <property type="match status" value="1"/>
</dbReference>
<accession>A0A3S2VBY9</accession>
<evidence type="ECO:0000313" key="10">
    <source>
        <dbReference type="EMBL" id="RVU19422.1"/>
    </source>
</evidence>
<feature type="transmembrane region" description="Helical" evidence="8">
    <location>
        <begin position="168"/>
        <end position="192"/>
    </location>
</feature>
<feature type="transmembrane region" description="Helical" evidence="8">
    <location>
        <begin position="213"/>
        <end position="242"/>
    </location>
</feature>
<dbReference type="Pfam" id="PF00528">
    <property type="entry name" value="BPD_transp_1"/>
    <property type="match status" value="1"/>
</dbReference>
<dbReference type="Gene3D" id="1.10.3720.10">
    <property type="entry name" value="MetI-like"/>
    <property type="match status" value="1"/>
</dbReference>
<name>A0A3S2VBY9_9HYPH</name>
<dbReference type="GO" id="GO:0005886">
    <property type="term" value="C:plasma membrane"/>
    <property type="evidence" value="ECO:0007669"/>
    <property type="project" value="UniProtKB-SubCell"/>
</dbReference>
<dbReference type="InterPro" id="IPR000515">
    <property type="entry name" value="MetI-like"/>
</dbReference>
<dbReference type="EMBL" id="SACP01000006">
    <property type="protein sequence ID" value="RVU19422.1"/>
    <property type="molecule type" value="Genomic_DNA"/>
</dbReference>
<evidence type="ECO:0000256" key="8">
    <source>
        <dbReference type="RuleBase" id="RU363032"/>
    </source>
</evidence>
<evidence type="ECO:0000256" key="4">
    <source>
        <dbReference type="ARBA" id="ARBA00022475"/>
    </source>
</evidence>
<keyword evidence="5 8" id="KW-0812">Transmembrane</keyword>
<dbReference type="AlphaFoldDB" id="A0A3S2VBY9"/>
<dbReference type="CDD" id="cd06261">
    <property type="entry name" value="TM_PBP2"/>
    <property type="match status" value="1"/>
</dbReference>
<evidence type="ECO:0000256" key="6">
    <source>
        <dbReference type="ARBA" id="ARBA00022989"/>
    </source>
</evidence>
<dbReference type="PROSITE" id="PS50928">
    <property type="entry name" value="ABC_TM1"/>
    <property type="match status" value="1"/>
</dbReference>
<keyword evidence="11" id="KW-1185">Reference proteome</keyword>
<sequence length="300" mass="32094">MSTAVSGLTDVAVEAAPPRRAAGRGALGLGLLLGPGLLILAAGLLWPCLTMLQVSLQDRFPDPTGYTLEHYRTILTDAYYLRIIGRTFWLAAVVTLVTAVLGYPVAWYLARSSSRRKHLIFLGIIAPLLVSIIVRTLGWTIILGNEGLVNAVLRGLGLVDEPLKLMQGFWSVVLGMVHILLPFMILSVAAVVGKIDRGVIEAATVLGADPVRAFLRVALPLSVQGLASGSVIVFCLTVGAFVTPVMLGRGQVTVLAVTIHEQMVVLVDWPTGAALAMILTFGTLVVLTAYGLFLRRHARR</sequence>
<feature type="transmembrane region" description="Helical" evidence="8">
    <location>
        <begin position="273"/>
        <end position="294"/>
    </location>
</feature>
<keyword evidence="7 8" id="KW-0472">Membrane</keyword>
<organism evidence="10 11">
    <name type="scientific">Methylobacterium oryzihabitans</name>
    <dbReference type="NCBI Taxonomy" id="2499852"/>
    <lineage>
        <taxon>Bacteria</taxon>
        <taxon>Pseudomonadati</taxon>
        <taxon>Pseudomonadota</taxon>
        <taxon>Alphaproteobacteria</taxon>
        <taxon>Hyphomicrobiales</taxon>
        <taxon>Methylobacteriaceae</taxon>
        <taxon>Methylobacterium</taxon>
    </lineage>
</organism>